<feature type="transmembrane region" description="Helical" evidence="8">
    <location>
        <begin position="993"/>
        <end position="1023"/>
    </location>
</feature>
<dbReference type="FunFam" id="3.40.50.300:FF:006099">
    <property type="entry name" value="Uncharacterized protein"/>
    <property type="match status" value="1"/>
</dbReference>
<keyword evidence="11" id="KW-1185">Reference proteome</keyword>
<feature type="transmembrane region" description="Helical" evidence="8">
    <location>
        <begin position="1067"/>
        <end position="1087"/>
    </location>
</feature>
<evidence type="ECO:0000256" key="2">
    <source>
        <dbReference type="ARBA" id="ARBA00022448"/>
    </source>
</evidence>
<protein>
    <recommendedName>
        <fullName evidence="9">ABC transporter domain-containing protein</fullName>
    </recommendedName>
</protein>
<dbReference type="InterPro" id="IPR017871">
    <property type="entry name" value="ABC_transporter-like_CS"/>
</dbReference>
<dbReference type="GO" id="GO:0016887">
    <property type="term" value="F:ATP hydrolysis activity"/>
    <property type="evidence" value="ECO:0007669"/>
    <property type="project" value="InterPro"/>
</dbReference>
<sequence>MSGRLAVGSRLATSGRTLFNGSEDASQIRSAYVIQQDILLPTLTVRETLTYAAQLRLPSSVTQHERRQLVEEVILELSLKEAADTRIGNHAHKGCSGGEKRRTSIGVQLLSNPSLLWLDEPTTGLDSTSAFQVVKTLRDLARKGRTIIVTIHQPRSEIWDLFDNVILLSRGSPAYAGSAKECLPYFAKLGYEMPPFTNPAEYLIDVVSIDNRSEEAELAARERVGRVIAAWREHCNSALNEKDASGPLTTTFTKSSAQRRRKNRTSLIQQTRVLTARTWTVTIRDPMGMFGSLVEAIGMAIITGWIFLNMDGSLTGIRSRQGALYNAAALQGYLVLLYETYRLTTDIQLFDEEARQGVVSIPAFLISRRLARIFIEDVPVPLLFSLIYYFFCGFRADGAQFLTFFGIILLHQYIAVCFAMTCIACSRSFAGASLVANLAYTLQSMGCGYFIQANTIPIYVRWTKWTAYVFYAFGALCANEFTGQFYDCPYEGGRSNPACKEYDGDFILATLGFPKDWVWRPILALLGFAIAFYLGAGVLLKFWNAEIVMARARPTNMDASAGKEKMSARPPEDVRTIDIRLESYGMDVEKRSLRKRWTKSILNPITADFRPGSLNVIMGPSGSGKTSLLNSMAMRLKDDTATRYKQYGSMTYNGLIPAREVVHSICSFVTQDDDALLASLTVRETLRYAAGLRLPKWMSKEQKMQKAEEILLKMGLKDCADNLIGNDIVKGISGGEKRRVTIAVQILTEPRVLLLDEPLSGLDAFTALSIVDVLRGLAQEGRTLIVTIHQPRSDLFGLFGNVLLLARGGHPIFSGHSTDMLPHFAGLGYECPEHVNPADFALDLITVDLQHEAREVASRKKVRKLIQSWTPDAFPVARTGSITTPAELGSMAREPSSFLTAYSILIRRATKNLLRQPDIIIARIMQVVGLGIVLSLYFAPLKTNYFYVQNRLGLLVEIAPLYFVGMLNNIAVYPTERDVFYRDFDDRVYGVEAFFLTYISITTPFEILSCLIFALFAVFAVGLQRDAQTYFIITFNAFCMTSCGESLGIAFNTLFTHTGFSVNCMSVFLSVAQVMGGVLSLEIPAFLQAWNHLSPVKWAVGNMAPYTLRGLNFSCEDWQRVNGQCPIQTGEQVLDLYRLNHNPEMNIMALGICAIVYRFLAYVVLKMERERWIGRAWRKLGGGKKKYTARLLHDESVRNSTIRHSTVRNSLARNSMARNSTVRNSLA</sequence>
<evidence type="ECO:0000256" key="6">
    <source>
        <dbReference type="ARBA" id="ARBA00022989"/>
    </source>
</evidence>
<evidence type="ECO:0000256" key="1">
    <source>
        <dbReference type="ARBA" id="ARBA00004141"/>
    </source>
</evidence>
<dbReference type="InterPro" id="IPR003439">
    <property type="entry name" value="ABC_transporter-like_ATP-bd"/>
</dbReference>
<keyword evidence="4" id="KW-0547">Nucleotide-binding</keyword>
<dbReference type="eggNOG" id="KOG0065">
    <property type="taxonomic scope" value="Eukaryota"/>
</dbReference>
<dbReference type="Pfam" id="PF19055">
    <property type="entry name" value="ABC2_membrane_7"/>
    <property type="match status" value="2"/>
</dbReference>
<name>R0III5_EXST2</name>
<keyword evidence="7 8" id="KW-0472">Membrane</keyword>
<dbReference type="HOGENOM" id="CLU_000604_57_4_1"/>
<dbReference type="Pfam" id="PF01061">
    <property type="entry name" value="ABC2_membrane"/>
    <property type="match status" value="2"/>
</dbReference>
<dbReference type="GO" id="GO:0005524">
    <property type="term" value="F:ATP binding"/>
    <property type="evidence" value="ECO:0007669"/>
    <property type="project" value="UniProtKB-KW"/>
</dbReference>
<evidence type="ECO:0000313" key="11">
    <source>
        <dbReference type="Proteomes" id="UP000016935"/>
    </source>
</evidence>
<keyword evidence="6 8" id="KW-1133">Transmembrane helix</keyword>
<evidence type="ECO:0000256" key="8">
    <source>
        <dbReference type="SAM" id="Phobius"/>
    </source>
</evidence>
<dbReference type="PROSITE" id="PS50893">
    <property type="entry name" value="ABC_TRANSPORTER_2"/>
    <property type="match status" value="2"/>
</dbReference>
<evidence type="ECO:0000259" key="9">
    <source>
        <dbReference type="PROSITE" id="PS50893"/>
    </source>
</evidence>
<dbReference type="FunFam" id="3.40.50.300:FF:001433">
    <property type="entry name" value="ABC transporter, putative"/>
    <property type="match status" value="1"/>
</dbReference>
<dbReference type="PANTHER" id="PTHR48041:SF119">
    <property type="entry name" value="ROA1P"/>
    <property type="match status" value="1"/>
</dbReference>
<evidence type="ECO:0000256" key="7">
    <source>
        <dbReference type="ARBA" id="ARBA00023136"/>
    </source>
</evidence>
<dbReference type="PANTHER" id="PTHR48041">
    <property type="entry name" value="ABC TRANSPORTER G FAMILY MEMBER 28"/>
    <property type="match status" value="1"/>
</dbReference>
<feature type="transmembrane region" description="Helical" evidence="8">
    <location>
        <begin position="1145"/>
        <end position="1165"/>
    </location>
</feature>
<dbReference type="SUPFAM" id="SSF52540">
    <property type="entry name" value="P-loop containing nucleoside triphosphate hydrolases"/>
    <property type="match status" value="2"/>
</dbReference>
<feature type="transmembrane region" description="Helical" evidence="8">
    <location>
        <begin position="522"/>
        <end position="543"/>
    </location>
</feature>
<dbReference type="InterPro" id="IPR043926">
    <property type="entry name" value="ABCG_dom"/>
</dbReference>
<dbReference type="Gene3D" id="3.40.50.300">
    <property type="entry name" value="P-loop containing nucleotide triphosphate hydrolases"/>
    <property type="match status" value="2"/>
</dbReference>
<keyword evidence="5" id="KW-0067">ATP-binding</keyword>
<dbReference type="InterPro" id="IPR003593">
    <property type="entry name" value="AAA+_ATPase"/>
</dbReference>
<dbReference type="GO" id="GO:0140359">
    <property type="term" value="F:ABC-type transporter activity"/>
    <property type="evidence" value="ECO:0007669"/>
    <property type="project" value="InterPro"/>
</dbReference>
<feature type="domain" description="ABC transporter" evidence="9">
    <location>
        <begin position="574"/>
        <end position="833"/>
    </location>
</feature>
<feature type="transmembrane region" description="Helical" evidence="8">
    <location>
        <begin position="402"/>
        <end position="426"/>
    </location>
</feature>
<evidence type="ECO:0000256" key="5">
    <source>
        <dbReference type="ARBA" id="ARBA00022840"/>
    </source>
</evidence>
<keyword evidence="3 8" id="KW-0812">Transmembrane</keyword>
<reference evidence="10 11" key="2">
    <citation type="journal article" date="2013" name="PLoS Genet.">
        <title>Comparative genome structure, secondary metabolite, and effector coding capacity across Cochliobolus pathogens.</title>
        <authorList>
            <person name="Condon B.J."/>
            <person name="Leng Y."/>
            <person name="Wu D."/>
            <person name="Bushley K.E."/>
            <person name="Ohm R.A."/>
            <person name="Otillar R."/>
            <person name="Martin J."/>
            <person name="Schackwitz W."/>
            <person name="Grimwood J."/>
            <person name="MohdZainudin N."/>
            <person name="Xue C."/>
            <person name="Wang R."/>
            <person name="Manning V.A."/>
            <person name="Dhillon B."/>
            <person name="Tu Z.J."/>
            <person name="Steffenson B.J."/>
            <person name="Salamov A."/>
            <person name="Sun H."/>
            <person name="Lowry S."/>
            <person name="LaButti K."/>
            <person name="Han J."/>
            <person name="Copeland A."/>
            <person name="Lindquist E."/>
            <person name="Barry K."/>
            <person name="Schmutz J."/>
            <person name="Baker S.E."/>
            <person name="Ciuffetti L.M."/>
            <person name="Grigoriev I.V."/>
            <person name="Zhong S."/>
            <person name="Turgeon B.G."/>
        </authorList>
    </citation>
    <scope>NUCLEOTIDE SEQUENCE [LARGE SCALE GENOMIC DNA]</scope>
    <source>
        <strain evidence="11">28A</strain>
    </source>
</reference>
<feature type="domain" description="ABC transporter" evidence="9">
    <location>
        <begin position="1"/>
        <end position="195"/>
    </location>
</feature>
<dbReference type="STRING" id="671987.R0III5"/>
<dbReference type="PROSITE" id="PS00211">
    <property type="entry name" value="ABC_TRANSPORTER_1"/>
    <property type="match status" value="1"/>
</dbReference>
<dbReference type="SMART" id="SM00382">
    <property type="entry name" value="AAA"/>
    <property type="match status" value="1"/>
</dbReference>
<dbReference type="AlphaFoldDB" id="R0III5"/>
<feature type="transmembrane region" description="Helical" evidence="8">
    <location>
        <begin position="920"/>
        <end position="940"/>
    </location>
</feature>
<dbReference type="InterPro" id="IPR027417">
    <property type="entry name" value="P-loop_NTPase"/>
</dbReference>
<feature type="transmembrane region" description="Helical" evidence="8">
    <location>
        <begin position="1029"/>
        <end position="1055"/>
    </location>
</feature>
<dbReference type="GO" id="GO:0016020">
    <property type="term" value="C:membrane"/>
    <property type="evidence" value="ECO:0007669"/>
    <property type="project" value="UniProtKB-SubCell"/>
</dbReference>
<evidence type="ECO:0000313" key="10">
    <source>
        <dbReference type="EMBL" id="EOA84746.1"/>
    </source>
</evidence>
<feature type="transmembrane region" description="Helical" evidence="8">
    <location>
        <begin position="952"/>
        <end position="972"/>
    </location>
</feature>
<dbReference type="OrthoDB" id="66620at2759"/>
<dbReference type="EMBL" id="KB908703">
    <property type="protein sequence ID" value="EOA84746.1"/>
    <property type="molecule type" value="Genomic_DNA"/>
</dbReference>
<dbReference type="InterPro" id="IPR013525">
    <property type="entry name" value="ABC2_TM"/>
</dbReference>
<feature type="transmembrane region" description="Helical" evidence="8">
    <location>
        <begin position="378"/>
        <end position="396"/>
    </location>
</feature>
<evidence type="ECO:0000256" key="4">
    <source>
        <dbReference type="ARBA" id="ARBA00022741"/>
    </source>
</evidence>
<proteinExistence type="predicted"/>
<feature type="transmembrane region" description="Helical" evidence="8">
    <location>
        <begin position="438"/>
        <end position="460"/>
    </location>
</feature>
<gene>
    <name evidence="10" type="ORF">SETTUDRAFT_91355</name>
</gene>
<dbReference type="GeneID" id="19405896"/>
<dbReference type="RefSeq" id="XP_008027301.1">
    <property type="nucleotide sequence ID" value="XM_008029110.1"/>
</dbReference>
<dbReference type="InterPro" id="IPR050352">
    <property type="entry name" value="ABCG_transporters"/>
</dbReference>
<dbReference type="Proteomes" id="UP000016935">
    <property type="component" value="Unassembled WGS sequence"/>
</dbReference>
<feature type="transmembrane region" description="Helical" evidence="8">
    <location>
        <begin position="287"/>
        <end position="308"/>
    </location>
</feature>
<reference evidence="10 11" key="1">
    <citation type="journal article" date="2012" name="PLoS Pathog.">
        <title>Diverse lifestyles and strategies of plant pathogenesis encoded in the genomes of eighteen Dothideomycetes fungi.</title>
        <authorList>
            <person name="Ohm R.A."/>
            <person name="Feau N."/>
            <person name="Henrissat B."/>
            <person name="Schoch C.L."/>
            <person name="Horwitz B.A."/>
            <person name="Barry K.W."/>
            <person name="Condon B.J."/>
            <person name="Copeland A.C."/>
            <person name="Dhillon B."/>
            <person name="Glaser F."/>
            <person name="Hesse C.N."/>
            <person name="Kosti I."/>
            <person name="LaButti K."/>
            <person name="Lindquist E.A."/>
            <person name="Lucas S."/>
            <person name="Salamov A.A."/>
            <person name="Bradshaw R.E."/>
            <person name="Ciuffetti L."/>
            <person name="Hamelin R.C."/>
            <person name="Kema G.H.J."/>
            <person name="Lawrence C."/>
            <person name="Scott J.A."/>
            <person name="Spatafora J.W."/>
            <person name="Turgeon B.G."/>
            <person name="de Wit P.J.G.M."/>
            <person name="Zhong S."/>
            <person name="Goodwin S.B."/>
            <person name="Grigoriev I.V."/>
        </authorList>
    </citation>
    <scope>NUCLEOTIDE SEQUENCE [LARGE SCALE GENOMIC DNA]</scope>
    <source>
        <strain evidence="11">28A</strain>
    </source>
</reference>
<dbReference type="Pfam" id="PF00005">
    <property type="entry name" value="ABC_tran"/>
    <property type="match status" value="2"/>
</dbReference>
<organism evidence="10 11">
    <name type="scientific">Exserohilum turcicum (strain 28A)</name>
    <name type="common">Northern leaf blight fungus</name>
    <name type="synonym">Setosphaeria turcica</name>
    <dbReference type="NCBI Taxonomy" id="671987"/>
    <lineage>
        <taxon>Eukaryota</taxon>
        <taxon>Fungi</taxon>
        <taxon>Dikarya</taxon>
        <taxon>Ascomycota</taxon>
        <taxon>Pezizomycotina</taxon>
        <taxon>Dothideomycetes</taxon>
        <taxon>Pleosporomycetidae</taxon>
        <taxon>Pleosporales</taxon>
        <taxon>Pleosporineae</taxon>
        <taxon>Pleosporaceae</taxon>
        <taxon>Exserohilum</taxon>
    </lineage>
</organism>
<keyword evidence="2" id="KW-0813">Transport</keyword>
<comment type="subcellular location">
    <subcellularLocation>
        <location evidence="1">Membrane</location>
        <topology evidence="1">Multi-pass membrane protein</topology>
    </subcellularLocation>
</comment>
<evidence type="ECO:0000256" key="3">
    <source>
        <dbReference type="ARBA" id="ARBA00022692"/>
    </source>
</evidence>
<accession>R0III5</accession>